<gene>
    <name evidence="4" type="ORF">B0T24DRAFT_688964</name>
</gene>
<feature type="region of interest" description="Disordered" evidence="2">
    <location>
        <begin position="661"/>
        <end position="686"/>
    </location>
</feature>
<dbReference type="PROSITE" id="PS50005">
    <property type="entry name" value="TPR"/>
    <property type="match status" value="1"/>
</dbReference>
<reference evidence="4" key="2">
    <citation type="submission" date="2023-06" db="EMBL/GenBank/DDBJ databases">
        <authorList>
            <consortium name="Lawrence Berkeley National Laboratory"/>
            <person name="Haridas S."/>
            <person name="Hensen N."/>
            <person name="Bonometti L."/>
            <person name="Westerberg I."/>
            <person name="Brannstrom I.O."/>
            <person name="Guillou S."/>
            <person name="Cros-Aarteil S."/>
            <person name="Calhoun S."/>
            <person name="Kuo A."/>
            <person name="Mondo S."/>
            <person name="Pangilinan J."/>
            <person name="Riley R."/>
            <person name="Labutti K."/>
            <person name="Andreopoulos B."/>
            <person name="Lipzen A."/>
            <person name="Chen C."/>
            <person name="Yanf M."/>
            <person name="Daum C."/>
            <person name="Ng V."/>
            <person name="Clum A."/>
            <person name="Steindorff A."/>
            <person name="Ohm R."/>
            <person name="Martin F."/>
            <person name="Silar P."/>
            <person name="Natvig D."/>
            <person name="Lalanne C."/>
            <person name="Gautier V."/>
            <person name="Ament-Velasquez S.L."/>
            <person name="Kruys A."/>
            <person name="Hutchinson M.I."/>
            <person name="Powell A.J."/>
            <person name="Barry K."/>
            <person name="Miller A.N."/>
            <person name="Grigoriev I.V."/>
            <person name="Debuchy R."/>
            <person name="Gladieux P."/>
            <person name="Thoren M.H."/>
            <person name="Johannesson H."/>
        </authorList>
    </citation>
    <scope>NUCLEOTIDE SEQUENCE</scope>
    <source>
        <strain evidence="4">CBS 958.72</strain>
    </source>
</reference>
<evidence type="ECO:0000313" key="4">
    <source>
        <dbReference type="EMBL" id="KAK3384053.1"/>
    </source>
</evidence>
<dbReference type="InterPro" id="IPR019734">
    <property type="entry name" value="TPR_rpt"/>
</dbReference>
<dbReference type="SMART" id="SM00028">
    <property type="entry name" value="TPR"/>
    <property type="match status" value="2"/>
</dbReference>
<evidence type="ECO:0000313" key="5">
    <source>
        <dbReference type="Proteomes" id="UP001287356"/>
    </source>
</evidence>
<dbReference type="AlphaFoldDB" id="A0AAE0TY99"/>
<feature type="compositionally biased region" description="Basic and acidic residues" evidence="2">
    <location>
        <begin position="662"/>
        <end position="672"/>
    </location>
</feature>
<evidence type="ECO:0000256" key="1">
    <source>
        <dbReference type="PROSITE-ProRule" id="PRU00339"/>
    </source>
</evidence>
<evidence type="ECO:0000256" key="2">
    <source>
        <dbReference type="SAM" id="MobiDB-lite"/>
    </source>
</evidence>
<proteinExistence type="predicted"/>
<dbReference type="EMBL" id="JAULSN010000001">
    <property type="protein sequence ID" value="KAK3384053.1"/>
    <property type="molecule type" value="Genomic_DNA"/>
</dbReference>
<dbReference type="SUPFAM" id="SSF48452">
    <property type="entry name" value="TPR-like"/>
    <property type="match status" value="1"/>
</dbReference>
<feature type="domain" description="Ubiquitin-like" evidence="3">
    <location>
        <begin position="298"/>
        <end position="380"/>
    </location>
</feature>
<name>A0AAE0TY99_9PEZI</name>
<protein>
    <recommendedName>
        <fullName evidence="3">Ubiquitin-like domain-containing protein</fullName>
    </recommendedName>
</protein>
<dbReference type="InterPro" id="IPR011990">
    <property type="entry name" value="TPR-like_helical_dom_sf"/>
</dbReference>
<sequence length="686" mass="76968">MSLGFPVGDIVAILSLLERIATEIRSYHGAPRHFQQLLAELEMHSRTIQTLLSIEPTHAADHEIVDRLRAISLHCSQSLQNFLAKMHGLEKDLGPFRVTTPTLQSIGARLTWSMVGKKDVDELRKILQSKMLDMNILQGTLQLNQIQRMAPELKDASENHSNSLSSVARQVDLLRDVTAHAAAVAPRAVADLKCFVVETSAATAEQFHRMEDNFSGVQANLQSMTSSLDQVIALSRGLTTGLRAGLTRLFSLVLVLVKSSANVLRVVTQNTSMLLDIRNNIQRLTQAVNRIPLQLNIQFIRFDDALGESWALPFQLCEQWKTFKEMLRVIVFRNDRPGLQGILANRFTLRVAGSHSNISRHRWERIIKPGMHVEQTMLVPELSTQIAPDLCSFSRCSGSLQRESDKNNDDNWQVSADCGRLKVTEQGHENLVTLLEKAGMNLAPDSPPVTTGNMSRSPPELAVKAPYETPTSPRRVETFTPEEPLRNMKQPWALYSQDRADPSIRRFAGWASEFHDLHWTVGSQSDYFLACQYCDVGYYGDDSSGSGLSAEPYVECVVGSPSPDYFNSNALLYYNAHDWKDCLYLLANALRADPLRWEFWFNLGVLYDTAHQLDDSLDSFKRCLQLNPTVNYARQRLDGQRPLPERFSTDVRMIETAVSQVSDKRANNRDGGGHNPVPVPCGRESG</sequence>
<accession>A0AAE0TY99</accession>
<dbReference type="PANTHER" id="PTHR38886:SF1">
    <property type="entry name" value="NACHT-NTPASE AND P-LOOP NTPASES N-TERMINAL DOMAIN-CONTAINING PROTEIN"/>
    <property type="match status" value="1"/>
</dbReference>
<organism evidence="4 5">
    <name type="scientific">Lasiosphaeria ovina</name>
    <dbReference type="NCBI Taxonomy" id="92902"/>
    <lineage>
        <taxon>Eukaryota</taxon>
        <taxon>Fungi</taxon>
        <taxon>Dikarya</taxon>
        <taxon>Ascomycota</taxon>
        <taxon>Pezizomycotina</taxon>
        <taxon>Sordariomycetes</taxon>
        <taxon>Sordariomycetidae</taxon>
        <taxon>Sordariales</taxon>
        <taxon>Lasiosphaeriaceae</taxon>
        <taxon>Lasiosphaeria</taxon>
    </lineage>
</organism>
<keyword evidence="5" id="KW-1185">Reference proteome</keyword>
<dbReference type="Gene3D" id="1.25.40.10">
    <property type="entry name" value="Tetratricopeptide repeat domain"/>
    <property type="match status" value="1"/>
</dbReference>
<reference evidence="4" key="1">
    <citation type="journal article" date="2023" name="Mol. Phylogenet. Evol.">
        <title>Genome-scale phylogeny and comparative genomics of the fungal order Sordariales.</title>
        <authorList>
            <person name="Hensen N."/>
            <person name="Bonometti L."/>
            <person name="Westerberg I."/>
            <person name="Brannstrom I.O."/>
            <person name="Guillou S."/>
            <person name="Cros-Aarteil S."/>
            <person name="Calhoun S."/>
            <person name="Haridas S."/>
            <person name="Kuo A."/>
            <person name="Mondo S."/>
            <person name="Pangilinan J."/>
            <person name="Riley R."/>
            <person name="LaButti K."/>
            <person name="Andreopoulos B."/>
            <person name="Lipzen A."/>
            <person name="Chen C."/>
            <person name="Yan M."/>
            <person name="Daum C."/>
            <person name="Ng V."/>
            <person name="Clum A."/>
            <person name="Steindorff A."/>
            <person name="Ohm R.A."/>
            <person name="Martin F."/>
            <person name="Silar P."/>
            <person name="Natvig D.O."/>
            <person name="Lalanne C."/>
            <person name="Gautier V."/>
            <person name="Ament-Velasquez S.L."/>
            <person name="Kruys A."/>
            <person name="Hutchinson M.I."/>
            <person name="Powell A.J."/>
            <person name="Barry K."/>
            <person name="Miller A.N."/>
            <person name="Grigoriev I.V."/>
            <person name="Debuchy R."/>
            <person name="Gladieux P."/>
            <person name="Hiltunen Thoren M."/>
            <person name="Johannesson H."/>
        </authorList>
    </citation>
    <scope>NUCLEOTIDE SEQUENCE</scope>
    <source>
        <strain evidence="4">CBS 958.72</strain>
    </source>
</reference>
<evidence type="ECO:0000259" key="3">
    <source>
        <dbReference type="Pfam" id="PF22893"/>
    </source>
</evidence>
<dbReference type="PANTHER" id="PTHR38886">
    <property type="entry name" value="SESA DOMAIN-CONTAINING PROTEIN"/>
    <property type="match status" value="1"/>
</dbReference>
<feature type="region of interest" description="Disordered" evidence="2">
    <location>
        <begin position="447"/>
        <end position="478"/>
    </location>
</feature>
<comment type="caution">
    <text evidence="4">The sequence shown here is derived from an EMBL/GenBank/DDBJ whole genome shotgun (WGS) entry which is preliminary data.</text>
</comment>
<keyword evidence="1" id="KW-0802">TPR repeat</keyword>
<dbReference type="Proteomes" id="UP001287356">
    <property type="component" value="Unassembled WGS sequence"/>
</dbReference>
<dbReference type="Pfam" id="PF22893">
    <property type="entry name" value="ULD_2"/>
    <property type="match status" value="1"/>
</dbReference>
<dbReference type="InterPro" id="IPR054464">
    <property type="entry name" value="ULD_fung"/>
</dbReference>
<feature type="repeat" description="TPR" evidence="1">
    <location>
        <begin position="597"/>
        <end position="630"/>
    </location>
</feature>